<dbReference type="OrthoDB" id="7931at2157"/>
<evidence type="ECO:0000259" key="1">
    <source>
        <dbReference type="Pfam" id="PF01425"/>
    </source>
</evidence>
<dbReference type="AlphaFoldDB" id="A0A7D5GDG6"/>
<protein>
    <submittedName>
        <fullName evidence="2">Amidase</fullName>
    </submittedName>
</protein>
<dbReference type="PANTHER" id="PTHR11895">
    <property type="entry name" value="TRANSAMIDASE"/>
    <property type="match status" value="1"/>
</dbReference>
<proteinExistence type="predicted"/>
<feature type="domain" description="Amidase" evidence="1">
    <location>
        <begin position="55"/>
        <end position="452"/>
    </location>
</feature>
<dbReference type="PANTHER" id="PTHR11895:SF7">
    <property type="entry name" value="GLUTAMYL-TRNA(GLN) AMIDOTRANSFERASE SUBUNIT A, MITOCHONDRIAL"/>
    <property type="match status" value="1"/>
</dbReference>
<dbReference type="GeneID" id="56027812"/>
<dbReference type="SUPFAM" id="SSF75304">
    <property type="entry name" value="Amidase signature (AS) enzymes"/>
    <property type="match status" value="1"/>
</dbReference>
<dbReference type="Proteomes" id="UP000509750">
    <property type="component" value="Chromosome"/>
</dbReference>
<name>A0A7D5GDG6_9EURY</name>
<dbReference type="RefSeq" id="WP_179168183.1">
    <property type="nucleotide sequence ID" value="NZ_CP058529.1"/>
</dbReference>
<keyword evidence="3" id="KW-1185">Reference proteome</keyword>
<dbReference type="InterPro" id="IPR000120">
    <property type="entry name" value="Amidase"/>
</dbReference>
<dbReference type="InterPro" id="IPR023631">
    <property type="entry name" value="Amidase_dom"/>
</dbReference>
<evidence type="ECO:0000313" key="2">
    <source>
        <dbReference type="EMBL" id="QLG26608.1"/>
    </source>
</evidence>
<dbReference type="PROSITE" id="PS00571">
    <property type="entry name" value="AMIDASES"/>
    <property type="match status" value="1"/>
</dbReference>
<accession>A0A7D5GDG6</accession>
<dbReference type="KEGG" id="halg:HUG10_03225"/>
<dbReference type="GO" id="GO:0003824">
    <property type="term" value="F:catalytic activity"/>
    <property type="evidence" value="ECO:0007669"/>
    <property type="project" value="InterPro"/>
</dbReference>
<reference evidence="2 3" key="1">
    <citation type="submission" date="2020-07" db="EMBL/GenBank/DDBJ databases">
        <title>Gai3-2, isolated from salt lake.</title>
        <authorList>
            <person name="Cui H."/>
            <person name="Shi X."/>
        </authorList>
    </citation>
    <scope>NUCLEOTIDE SEQUENCE [LARGE SCALE GENOMIC DNA]</scope>
    <source>
        <strain evidence="2 3">Gai3-2</strain>
    </source>
</reference>
<dbReference type="EMBL" id="CP058529">
    <property type="protein sequence ID" value="QLG26608.1"/>
    <property type="molecule type" value="Genomic_DNA"/>
</dbReference>
<organism evidence="2 3">
    <name type="scientific">Halorarum halophilum</name>
    <dbReference type="NCBI Taxonomy" id="2743090"/>
    <lineage>
        <taxon>Archaea</taxon>
        <taxon>Methanobacteriati</taxon>
        <taxon>Methanobacteriota</taxon>
        <taxon>Stenosarchaea group</taxon>
        <taxon>Halobacteria</taxon>
        <taxon>Halobacteriales</taxon>
        <taxon>Haloferacaceae</taxon>
        <taxon>Halorarum</taxon>
    </lineage>
</organism>
<dbReference type="Pfam" id="PF01425">
    <property type="entry name" value="Amidase"/>
    <property type="match status" value="1"/>
</dbReference>
<evidence type="ECO:0000313" key="3">
    <source>
        <dbReference type="Proteomes" id="UP000509750"/>
    </source>
</evidence>
<gene>
    <name evidence="2" type="ORF">HUG10_03225</name>
</gene>
<dbReference type="InterPro" id="IPR036928">
    <property type="entry name" value="AS_sf"/>
</dbReference>
<dbReference type="Gene3D" id="3.90.1300.10">
    <property type="entry name" value="Amidase signature (AS) domain"/>
    <property type="match status" value="1"/>
</dbReference>
<sequence>MTEGAWDEQEEAARRFVERARSLPGDDTYPAFPPAEPVGRADPYGAFATALETPESVDGPLSDLDLATKDNVAVRGVTHRAGTGRLAWEPDHDATVVERLRVAGADLVGTTRMDPFALGVTGEGCVAGRTENPAVAGAVPGGSSSGSAAAVAGGLADAALGTDTAGSVRVPASFCDLVGVKPTFDLVPRTGVLDLAPTLDHVGVLARDVGTAARVLGALGGGDPLRPATAHTDPVRPTGTLDSELGRLRVGVPEEFVAAADPGVRATVEGTLADLAGRAGVTVERLDFPEHGDAGFVNQLHTLREFARLRAGGGQPLGNGRFPDARTALATSLSDAEVPPRVHRLAAIGEALRREGRDAYAAGWDARRRQVRRTRSCFDRVDVLAAPTTPMTAPEFGAVGGEDRHEVSVPEVVANTAPFNNTGSPAVSVPCSRADGAPVGIQFAAPRGEDALALRAALAVERLS</sequence>
<dbReference type="InterPro" id="IPR020556">
    <property type="entry name" value="Amidase_CS"/>
</dbReference>